<dbReference type="Proteomes" id="UP000028545">
    <property type="component" value="Unassembled WGS sequence"/>
</dbReference>
<dbReference type="Gene3D" id="1.10.4160.10">
    <property type="entry name" value="Hydantoin permease"/>
    <property type="match status" value="1"/>
</dbReference>
<evidence type="ECO:0000256" key="3">
    <source>
        <dbReference type="ARBA" id="ARBA00022692"/>
    </source>
</evidence>
<comment type="subcellular location">
    <subcellularLocation>
        <location evidence="1">Membrane</location>
        <topology evidence="1">Multi-pass membrane protein</topology>
    </subcellularLocation>
</comment>
<dbReference type="InterPro" id="IPR001248">
    <property type="entry name" value="Pur-cyt_permease"/>
</dbReference>
<reference evidence="7 8" key="1">
    <citation type="journal article" date="2014" name="Genome Announc.">
        <title>Draft genome sequence of the pathogenic fungus Scedosporium apiospermum.</title>
        <authorList>
            <person name="Vandeputte P."/>
            <person name="Ghamrawi S."/>
            <person name="Rechenmann M."/>
            <person name="Iltis A."/>
            <person name="Giraud S."/>
            <person name="Fleury M."/>
            <person name="Thornton C."/>
            <person name="Delhaes L."/>
            <person name="Meyer W."/>
            <person name="Papon N."/>
            <person name="Bouchara J.P."/>
        </authorList>
    </citation>
    <scope>NUCLEOTIDE SEQUENCE [LARGE SCALE GENOMIC DNA]</scope>
    <source>
        <strain evidence="7 8">IHEM 14462</strain>
    </source>
</reference>
<evidence type="ECO:0000313" key="8">
    <source>
        <dbReference type="Proteomes" id="UP000028545"/>
    </source>
</evidence>
<proteinExistence type="inferred from homology"/>
<dbReference type="KEGG" id="sapo:SAPIO_CDS6469"/>
<feature type="transmembrane region" description="Helical" evidence="6">
    <location>
        <begin position="365"/>
        <end position="383"/>
    </location>
</feature>
<dbReference type="Pfam" id="PF02133">
    <property type="entry name" value="Transp_cyt_pur"/>
    <property type="match status" value="1"/>
</dbReference>
<dbReference type="PANTHER" id="PTHR30618">
    <property type="entry name" value="NCS1 FAMILY PURINE/PYRIMIDINE TRANSPORTER"/>
    <property type="match status" value="1"/>
</dbReference>
<evidence type="ECO:0000256" key="4">
    <source>
        <dbReference type="ARBA" id="ARBA00022989"/>
    </source>
</evidence>
<dbReference type="OrthoDB" id="2018619at2759"/>
<keyword evidence="5 6" id="KW-0472">Membrane</keyword>
<name>A0A084G3Z0_PSEDA</name>
<dbReference type="GeneID" id="27725541"/>
<feature type="transmembrane region" description="Helical" evidence="6">
    <location>
        <begin position="73"/>
        <end position="93"/>
    </location>
</feature>
<feature type="transmembrane region" description="Helical" evidence="6">
    <location>
        <begin position="319"/>
        <end position="345"/>
    </location>
</feature>
<dbReference type="AlphaFoldDB" id="A0A084G3Z0"/>
<gene>
    <name evidence="7" type="ORF">SAPIO_CDS6469</name>
</gene>
<feature type="transmembrane region" description="Helical" evidence="6">
    <location>
        <begin position="50"/>
        <end position="66"/>
    </location>
</feature>
<dbReference type="RefSeq" id="XP_016641851.1">
    <property type="nucleotide sequence ID" value="XM_016788560.1"/>
</dbReference>
<feature type="transmembrane region" description="Helical" evidence="6">
    <location>
        <begin position="157"/>
        <end position="178"/>
    </location>
</feature>
<dbReference type="EMBL" id="JOWA01000103">
    <property type="protein sequence ID" value="KEZ42052.1"/>
    <property type="molecule type" value="Genomic_DNA"/>
</dbReference>
<organism evidence="7 8">
    <name type="scientific">Pseudallescheria apiosperma</name>
    <name type="common">Scedosporium apiospermum</name>
    <dbReference type="NCBI Taxonomy" id="563466"/>
    <lineage>
        <taxon>Eukaryota</taxon>
        <taxon>Fungi</taxon>
        <taxon>Dikarya</taxon>
        <taxon>Ascomycota</taxon>
        <taxon>Pezizomycotina</taxon>
        <taxon>Sordariomycetes</taxon>
        <taxon>Hypocreomycetidae</taxon>
        <taxon>Microascales</taxon>
        <taxon>Microascaceae</taxon>
        <taxon>Scedosporium</taxon>
    </lineage>
</organism>
<evidence type="ECO:0000256" key="6">
    <source>
        <dbReference type="SAM" id="Phobius"/>
    </source>
</evidence>
<keyword evidence="4 6" id="KW-1133">Transmembrane helix</keyword>
<dbReference type="PANTHER" id="PTHR30618:SF15">
    <property type="entry name" value="NICOTINAMIDE RIBOSIDE TRANSPORTER 1-RELATED"/>
    <property type="match status" value="1"/>
</dbReference>
<accession>A0A084G3Z0</accession>
<evidence type="ECO:0000313" key="7">
    <source>
        <dbReference type="EMBL" id="KEZ42052.1"/>
    </source>
</evidence>
<evidence type="ECO:0000256" key="5">
    <source>
        <dbReference type="ARBA" id="ARBA00023136"/>
    </source>
</evidence>
<comment type="similarity">
    <text evidence="2">Belongs to the purine-cytosine permease (2.A.39) family.</text>
</comment>
<evidence type="ECO:0000256" key="1">
    <source>
        <dbReference type="ARBA" id="ARBA00004141"/>
    </source>
</evidence>
<feature type="transmembrane region" description="Helical" evidence="6">
    <location>
        <begin position="118"/>
        <end position="136"/>
    </location>
</feature>
<comment type="caution">
    <text evidence="7">The sequence shown here is derived from an EMBL/GenBank/DDBJ whole genome shotgun (WGS) entry which is preliminary data.</text>
</comment>
<dbReference type="GO" id="GO:0015205">
    <property type="term" value="F:nucleobase transmembrane transporter activity"/>
    <property type="evidence" value="ECO:0007669"/>
    <property type="project" value="TreeGrafter"/>
</dbReference>
<dbReference type="VEuPathDB" id="FungiDB:SAPIO_CDS6469"/>
<keyword evidence="8" id="KW-1185">Reference proteome</keyword>
<feature type="transmembrane region" description="Helical" evidence="6">
    <location>
        <begin position="273"/>
        <end position="298"/>
    </location>
</feature>
<dbReference type="InterPro" id="IPR045225">
    <property type="entry name" value="Uracil/uridine/allantoin_perm"/>
</dbReference>
<dbReference type="OMA" id="AHMVTRD"/>
<keyword evidence="3 6" id="KW-0812">Transmembrane</keyword>
<protein>
    <submittedName>
        <fullName evidence="7">Thiamine transporter</fullName>
    </submittedName>
</protein>
<dbReference type="GO" id="GO:0005886">
    <property type="term" value="C:plasma membrane"/>
    <property type="evidence" value="ECO:0007669"/>
    <property type="project" value="TreeGrafter"/>
</dbReference>
<sequence length="427" mass="47103">MRIMLSIVWYGSQAWLGGLCVSAMISSWSYDFLHMENTLPESAHMVTRDLVGFTIFHAISVPFLLIRPERAQGYLISANIVVFFVMMGITIWSCTKAEGTGPMFEAGARQPSTLSTGWAWLYGIVASLGSIAAGIINQSDFTRFATKQGVQVPGMTLSLLVFGMIVPIFAMLSASASLEIWPDLEAPIWNPIIIVFQWMTDDYNPGARAAAFFCSAGFVFGQIAENVVGNGYAAGMDLAGLSPNWITIKRGALVAAALSWLVHPWEFYNTASVFVSVAASFSVFLGPMTGIMMADYWIVRRQKIQISQLYTGDPEGSYWYTYGFNWRALVSWVVCFAPAMPGMIANVNPNVTVSTGILNYYRGNYLFGFCEAALLYTMLCFLFKPKGAGLQDDADIYGTFDEAIAIKKGMTPWEKRLEVQKIQGSEE</sequence>
<feature type="transmembrane region" description="Helical" evidence="6">
    <location>
        <begin position="7"/>
        <end position="30"/>
    </location>
</feature>
<dbReference type="HOGENOM" id="CLU_021555_5_1_1"/>
<evidence type="ECO:0000256" key="2">
    <source>
        <dbReference type="ARBA" id="ARBA00008974"/>
    </source>
</evidence>